<keyword evidence="3" id="KW-1185">Reference proteome</keyword>
<dbReference type="Proteomes" id="UP000662074">
    <property type="component" value="Unassembled WGS sequence"/>
</dbReference>
<reference evidence="2" key="1">
    <citation type="journal article" date="2014" name="Int. J. Syst. Evol. Microbiol.">
        <title>Complete genome sequence of Corynebacterium casei LMG S-19264T (=DSM 44701T), isolated from a smear-ripened cheese.</title>
        <authorList>
            <consortium name="US DOE Joint Genome Institute (JGI-PGF)"/>
            <person name="Walter F."/>
            <person name="Albersmeier A."/>
            <person name="Kalinowski J."/>
            <person name="Ruckert C."/>
        </authorList>
    </citation>
    <scope>NUCLEOTIDE SEQUENCE</scope>
    <source>
        <strain evidence="2">CCM 8711</strain>
    </source>
</reference>
<dbReference type="EMBL" id="BMDO01000001">
    <property type="protein sequence ID" value="GGI49697.1"/>
    <property type="molecule type" value="Genomic_DNA"/>
</dbReference>
<reference evidence="2" key="2">
    <citation type="submission" date="2020-09" db="EMBL/GenBank/DDBJ databases">
        <authorList>
            <person name="Sun Q."/>
            <person name="Sedlacek I."/>
        </authorList>
    </citation>
    <scope>NUCLEOTIDE SEQUENCE</scope>
    <source>
        <strain evidence="2">CCM 8711</strain>
    </source>
</reference>
<evidence type="ECO:0000256" key="1">
    <source>
        <dbReference type="SAM" id="Phobius"/>
    </source>
</evidence>
<keyword evidence="1" id="KW-0472">Membrane</keyword>
<protein>
    <submittedName>
        <fullName evidence="2">Uncharacterized protein</fullName>
    </submittedName>
</protein>
<evidence type="ECO:0000313" key="3">
    <source>
        <dbReference type="Proteomes" id="UP000662074"/>
    </source>
</evidence>
<keyword evidence="1" id="KW-0812">Transmembrane</keyword>
<dbReference type="AlphaFoldDB" id="A0A917J861"/>
<proteinExistence type="predicted"/>
<comment type="caution">
    <text evidence="2">The sequence shown here is derived from an EMBL/GenBank/DDBJ whole genome shotgun (WGS) entry which is preliminary data.</text>
</comment>
<feature type="transmembrane region" description="Helical" evidence="1">
    <location>
        <begin position="12"/>
        <end position="30"/>
    </location>
</feature>
<gene>
    <name evidence="2" type="ORF">GCM10011425_09090</name>
</gene>
<sequence>MKKFTSNLNPFILLLIPVFFAVILGVSYQFEQAKHFAENNSVASVEQTTSLFSKGVHLVKFVCSVSKDQLW</sequence>
<keyword evidence="1" id="KW-1133">Transmembrane helix</keyword>
<accession>A0A917J861</accession>
<organism evidence="2 3">
    <name type="scientific">Mucilaginibacter galii</name>
    <dbReference type="NCBI Taxonomy" id="2005073"/>
    <lineage>
        <taxon>Bacteria</taxon>
        <taxon>Pseudomonadati</taxon>
        <taxon>Bacteroidota</taxon>
        <taxon>Sphingobacteriia</taxon>
        <taxon>Sphingobacteriales</taxon>
        <taxon>Sphingobacteriaceae</taxon>
        <taxon>Mucilaginibacter</taxon>
    </lineage>
</organism>
<evidence type="ECO:0000313" key="2">
    <source>
        <dbReference type="EMBL" id="GGI49697.1"/>
    </source>
</evidence>
<name>A0A917J861_9SPHI</name>
<dbReference type="RefSeq" id="WP_188414183.1">
    <property type="nucleotide sequence ID" value="NZ_BMDO01000001.1"/>
</dbReference>